<accession>A0A8H6FZE9</accession>
<comment type="caution">
    <text evidence="1">The sequence shown here is derived from an EMBL/GenBank/DDBJ whole genome shotgun (WGS) entry which is preliminary data.</text>
</comment>
<dbReference type="AlphaFoldDB" id="A0A8H6FZE9"/>
<reference evidence="1 2" key="1">
    <citation type="journal article" date="2020" name="Genomics">
        <title>Complete, high-quality genomes from long-read metagenomic sequencing of two wolf lichen thalli reveals enigmatic genome architecture.</title>
        <authorList>
            <person name="McKenzie S.K."/>
            <person name="Walston R.F."/>
            <person name="Allen J.L."/>
        </authorList>
    </citation>
    <scope>NUCLEOTIDE SEQUENCE [LARGE SCALE GENOMIC DNA]</scope>
    <source>
        <strain evidence="1">WasteWater2</strain>
    </source>
</reference>
<evidence type="ECO:0000313" key="2">
    <source>
        <dbReference type="Proteomes" id="UP000578531"/>
    </source>
</evidence>
<keyword evidence="2" id="KW-1185">Reference proteome</keyword>
<proteinExistence type="predicted"/>
<organism evidence="1 2">
    <name type="scientific">Letharia columbiana</name>
    <dbReference type="NCBI Taxonomy" id="112416"/>
    <lineage>
        <taxon>Eukaryota</taxon>
        <taxon>Fungi</taxon>
        <taxon>Dikarya</taxon>
        <taxon>Ascomycota</taxon>
        <taxon>Pezizomycotina</taxon>
        <taxon>Lecanoromycetes</taxon>
        <taxon>OSLEUM clade</taxon>
        <taxon>Lecanoromycetidae</taxon>
        <taxon>Lecanorales</taxon>
        <taxon>Lecanorineae</taxon>
        <taxon>Parmeliaceae</taxon>
        <taxon>Letharia</taxon>
    </lineage>
</organism>
<protein>
    <submittedName>
        <fullName evidence="1">Uncharacterized protein</fullName>
    </submittedName>
</protein>
<gene>
    <name evidence="1" type="ORF">HO173_004482</name>
</gene>
<sequence>MRTPVTTYASQASLQLPYTMQGSGEAKGGRMDTAFPRVWDSQRPYRLHKLSTRLRSIDPPPTNITTVKAHYIDTRFTTTTNFPDIPVDENGCLIPATRAFLSRPEARPGEE</sequence>
<dbReference type="Proteomes" id="UP000578531">
    <property type="component" value="Unassembled WGS sequence"/>
</dbReference>
<dbReference type="RefSeq" id="XP_037166916.1">
    <property type="nucleotide sequence ID" value="XM_037306406.1"/>
</dbReference>
<name>A0A8H6FZE9_9LECA</name>
<evidence type="ECO:0000313" key="1">
    <source>
        <dbReference type="EMBL" id="KAF6237592.1"/>
    </source>
</evidence>
<dbReference type="GeneID" id="59286147"/>
<dbReference type="EMBL" id="JACCJC010000014">
    <property type="protein sequence ID" value="KAF6237592.1"/>
    <property type="molecule type" value="Genomic_DNA"/>
</dbReference>